<feature type="region of interest" description="Disordered" evidence="1">
    <location>
        <begin position="369"/>
        <end position="675"/>
    </location>
</feature>
<dbReference type="PROSITE" id="PS51257">
    <property type="entry name" value="PROKAR_LIPOPROTEIN"/>
    <property type="match status" value="1"/>
</dbReference>
<dbReference type="OrthoDB" id="3365245at2759"/>
<feature type="compositionally biased region" description="Polar residues" evidence="1">
    <location>
        <begin position="615"/>
        <end position="624"/>
    </location>
</feature>
<dbReference type="GO" id="GO:0035838">
    <property type="term" value="C:growing cell tip"/>
    <property type="evidence" value="ECO:0007669"/>
    <property type="project" value="TreeGrafter"/>
</dbReference>
<dbReference type="InParanoid" id="A0A316VAQ7"/>
<sequence length="675" mass="70838">MRSATPATILVLAACILLVLVTCSTPVIKSLSFLEATIGGNGTESGQKATLGCLGYCIQGTCKGPTIGYSFNPTQLLGIATNVDGYQVDSSKYSTAVIKGLTYCLVLNPIALAACVITLLTGLLAHCGDMSLVCINGLFSGLASTLTLVAVALNFALFVLAKKRIDSINGASASYGVALWLALAAWILIVLSSCAFCCSCGGRGGGGGGRNKRNKMQDEDTWRAPQNTGGGGYGANNGYADQMRMDAIQAESDRKRRQKDLPKFATYETEHVEELPLKQDYEDYTPHGQGRHGGLPPGAGYHGAGQYQQDYGYAYGDDGSYAMHNAAGTGAGSNAYIAGVGTGALRGSQPQTAASRYYDSSVPNSSNNLAGYGAHDLSSPATTVPPHVNGYGSAAGTPMGMPEPVHANSARGDGNMDYFYNANPAANHPTNESEGLQSHDVYGGYTNDARSQQNHQYEQSGTYMNDARSPQSHQYEQSGAYPYEPSYQSHQDMAPASGHGTDVEGGTFGPQSRSTKHSQYAHSQHDQSYGAGANGTRSRTQSQSRQNAPAESSQSPYDAVQQATAAGRSRRLPAIPTGAAINSNPQQSAGEIPYSPTSPSQQQPMQMNEGFGVSSVPSPRQTTGDDGFGLAVLKAGAAAAASSSHHHSDLPPPGYSEEQPSSTYHNPYAYPSEKR</sequence>
<feature type="transmembrane region" description="Helical" evidence="2">
    <location>
        <begin position="100"/>
        <end position="125"/>
    </location>
</feature>
<keyword evidence="2" id="KW-1133">Transmembrane helix</keyword>
<dbReference type="InterPro" id="IPR051380">
    <property type="entry name" value="pH-response_reg_palI/RIM9"/>
</dbReference>
<dbReference type="GeneID" id="37024621"/>
<proteinExistence type="predicted"/>
<dbReference type="EMBL" id="KZ819605">
    <property type="protein sequence ID" value="PWN32615.1"/>
    <property type="molecule type" value="Genomic_DNA"/>
</dbReference>
<feature type="compositionally biased region" description="Low complexity" evidence="1">
    <location>
        <begin position="595"/>
        <end position="604"/>
    </location>
</feature>
<feature type="compositionally biased region" description="Polar residues" evidence="1">
    <location>
        <begin position="580"/>
        <end position="589"/>
    </location>
</feature>
<feature type="compositionally biased region" description="Polar residues" evidence="1">
    <location>
        <begin position="509"/>
        <end position="522"/>
    </location>
</feature>
<feature type="region of interest" description="Disordered" evidence="1">
    <location>
        <begin position="282"/>
        <end position="303"/>
    </location>
</feature>
<dbReference type="Proteomes" id="UP000245771">
    <property type="component" value="Unassembled WGS sequence"/>
</dbReference>
<keyword evidence="2" id="KW-0812">Transmembrane</keyword>
<keyword evidence="4" id="KW-1185">Reference proteome</keyword>
<name>A0A316VAQ7_9BASI</name>
<dbReference type="GO" id="GO:0032153">
    <property type="term" value="C:cell division site"/>
    <property type="evidence" value="ECO:0007669"/>
    <property type="project" value="TreeGrafter"/>
</dbReference>
<dbReference type="RefSeq" id="XP_025352917.1">
    <property type="nucleotide sequence ID" value="XM_025502840.1"/>
</dbReference>
<dbReference type="AlphaFoldDB" id="A0A316VAQ7"/>
<evidence type="ECO:0000313" key="3">
    <source>
        <dbReference type="EMBL" id="PWN32615.1"/>
    </source>
</evidence>
<reference evidence="3 4" key="1">
    <citation type="journal article" date="2018" name="Mol. Biol. Evol.">
        <title>Broad Genomic Sampling Reveals a Smut Pathogenic Ancestry of the Fungal Clade Ustilaginomycotina.</title>
        <authorList>
            <person name="Kijpornyongpan T."/>
            <person name="Mondo S.J."/>
            <person name="Barry K."/>
            <person name="Sandor L."/>
            <person name="Lee J."/>
            <person name="Lipzen A."/>
            <person name="Pangilinan J."/>
            <person name="LaButti K."/>
            <person name="Hainaut M."/>
            <person name="Henrissat B."/>
            <person name="Grigoriev I.V."/>
            <person name="Spatafora J.W."/>
            <person name="Aime M.C."/>
        </authorList>
    </citation>
    <scope>NUCLEOTIDE SEQUENCE [LARGE SCALE GENOMIC DNA]</scope>
    <source>
        <strain evidence="3 4">MCA 3882</strain>
    </source>
</reference>
<dbReference type="PANTHER" id="PTHR28013:SF4">
    <property type="entry name" value="MARVEL DOMAIN-CONTAINING PROTEIN"/>
    <property type="match status" value="1"/>
</dbReference>
<feature type="transmembrane region" description="Helical" evidence="2">
    <location>
        <begin position="173"/>
        <end position="191"/>
    </location>
</feature>
<dbReference type="InterPro" id="IPR009571">
    <property type="entry name" value="SUR7/Rim9-like_fungi"/>
</dbReference>
<gene>
    <name evidence="3" type="ORF">FA14DRAFT_76100</name>
</gene>
<protein>
    <submittedName>
        <fullName evidence="3">Pali-domain-containing protein</fullName>
    </submittedName>
</protein>
<dbReference type="Pfam" id="PF06687">
    <property type="entry name" value="SUR7"/>
    <property type="match status" value="1"/>
</dbReference>
<keyword evidence="2" id="KW-0472">Membrane</keyword>
<dbReference type="GO" id="GO:0005886">
    <property type="term" value="C:plasma membrane"/>
    <property type="evidence" value="ECO:0007669"/>
    <property type="project" value="InterPro"/>
</dbReference>
<feature type="compositionally biased region" description="Gly residues" evidence="1">
    <location>
        <begin position="291"/>
        <end position="303"/>
    </location>
</feature>
<dbReference type="PANTHER" id="PTHR28013">
    <property type="entry name" value="PROTEIN DCV1-RELATED"/>
    <property type="match status" value="1"/>
</dbReference>
<evidence type="ECO:0000256" key="1">
    <source>
        <dbReference type="SAM" id="MobiDB-lite"/>
    </source>
</evidence>
<organism evidence="3 4">
    <name type="scientific">Meira miltonrushii</name>
    <dbReference type="NCBI Taxonomy" id="1280837"/>
    <lineage>
        <taxon>Eukaryota</taxon>
        <taxon>Fungi</taxon>
        <taxon>Dikarya</taxon>
        <taxon>Basidiomycota</taxon>
        <taxon>Ustilaginomycotina</taxon>
        <taxon>Exobasidiomycetes</taxon>
        <taxon>Exobasidiales</taxon>
        <taxon>Brachybasidiaceae</taxon>
        <taxon>Meira</taxon>
    </lineage>
</organism>
<evidence type="ECO:0000256" key="2">
    <source>
        <dbReference type="SAM" id="Phobius"/>
    </source>
</evidence>
<accession>A0A316VAQ7</accession>
<evidence type="ECO:0000313" key="4">
    <source>
        <dbReference type="Proteomes" id="UP000245771"/>
    </source>
</evidence>
<feature type="transmembrane region" description="Helical" evidence="2">
    <location>
        <begin position="137"/>
        <end position="161"/>
    </location>
</feature>
<feature type="compositionally biased region" description="Polar residues" evidence="1">
    <location>
        <begin position="448"/>
        <end position="477"/>
    </location>
</feature>
<feature type="compositionally biased region" description="Polar residues" evidence="1">
    <location>
        <begin position="535"/>
        <end position="564"/>
    </location>
</feature>
<feature type="region of interest" description="Disordered" evidence="1">
    <location>
        <begin position="205"/>
        <end position="238"/>
    </location>
</feature>
<dbReference type="STRING" id="1280837.A0A316VAQ7"/>
<feature type="transmembrane region" description="Helical" evidence="2">
    <location>
        <begin position="6"/>
        <end position="28"/>
    </location>
</feature>